<sequence length="281" mass="32131">MKRFCISLFICLVISGCQSQVVPSEEVDNHTETEISDRQTEREVDNTEEAKETEEQEGKAETVQPESQYVINKTNWLVEPINESNDQVVLLTIDDGPEQYSVQMAETLKELNAGAIFFVNGHFLNTEEEREKLKDIYEMGFEIGNHTMTHPNMSQLSNEEQRNQIIQLNDLIEEIIGERPRFYRAPFGVNTNVSNEVIEEEGMVSMNWTYGYDWEKEYQEANALADIMVNTSLLTKGANLLMHDRKWTAEALEEIVIGLRAKGYEVVNPSSIITEHEGATN</sequence>
<dbReference type="GO" id="GO:0016787">
    <property type="term" value="F:hydrolase activity"/>
    <property type="evidence" value="ECO:0007669"/>
    <property type="project" value="UniProtKB-KW"/>
</dbReference>
<keyword evidence="4" id="KW-0378">Hydrolase</keyword>
<gene>
    <name evidence="4" type="ORF">ACFFHM_08750</name>
</gene>
<dbReference type="Gene3D" id="3.20.20.370">
    <property type="entry name" value="Glycoside hydrolase/deacetylase"/>
    <property type="match status" value="1"/>
</dbReference>
<dbReference type="PROSITE" id="PS51677">
    <property type="entry name" value="NODB"/>
    <property type="match status" value="1"/>
</dbReference>
<evidence type="ECO:0000259" key="3">
    <source>
        <dbReference type="PROSITE" id="PS51677"/>
    </source>
</evidence>
<keyword evidence="5" id="KW-1185">Reference proteome</keyword>
<feature type="signal peptide" evidence="2">
    <location>
        <begin position="1"/>
        <end position="19"/>
    </location>
</feature>
<dbReference type="PROSITE" id="PS51257">
    <property type="entry name" value="PROKAR_LIPOPROTEIN"/>
    <property type="match status" value="1"/>
</dbReference>
<feature type="domain" description="NodB homology" evidence="3">
    <location>
        <begin position="87"/>
        <end position="267"/>
    </location>
</feature>
<comment type="caution">
    <text evidence="4">The sequence shown here is derived from an EMBL/GenBank/DDBJ whole genome shotgun (WGS) entry which is preliminary data.</text>
</comment>
<organism evidence="4 5">
    <name type="scientific">Halalkalibacter kiskunsagensis</name>
    <dbReference type="NCBI Taxonomy" id="1548599"/>
    <lineage>
        <taxon>Bacteria</taxon>
        <taxon>Bacillati</taxon>
        <taxon>Bacillota</taxon>
        <taxon>Bacilli</taxon>
        <taxon>Bacillales</taxon>
        <taxon>Bacillaceae</taxon>
        <taxon>Halalkalibacter</taxon>
    </lineage>
</organism>
<dbReference type="RefSeq" id="WP_335959084.1">
    <property type="nucleotide sequence ID" value="NZ_JAXBLX010000004.1"/>
</dbReference>
<reference evidence="4 5" key="1">
    <citation type="submission" date="2024-09" db="EMBL/GenBank/DDBJ databases">
        <authorList>
            <person name="Sun Q."/>
            <person name="Mori K."/>
        </authorList>
    </citation>
    <scope>NUCLEOTIDE SEQUENCE [LARGE SCALE GENOMIC DNA]</scope>
    <source>
        <strain evidence="4 5">NCAIM B.02610</strain>
    </source>
</reference>
<accession>A0ABV6KC99</accession>
<dbReference type="EC" id="3.-.-.-" evidence="4"/>
<protein>
    <submittedName>
        <fullName evidence="4">Polysaccharide deacetylase family protein</fullName>
        <ecNumber evidence="4">3.-.-.-</ecNumber>
    </submittedName>
</protein>
<dbReference type="CDD" id="cd10917">
    <property type="entry name" value="CE4_NodB_like_6s_7s"/>
    <property type="match status" value="1"/>
</dbReference>
<evidence type="ECO:0000256" key="1">
    <source>
        <dbReference type="SAM" id="MobiDB-lite"/>
    </source>
</evidence>
<dbReference type="SUPFAM" id="SSF88713">
    <property type="entry name" value="Glycoside hydrolase/deacetylase"/>
    <property type="match status" value="1"/>
</dbReference>
<feature type="region of interest" description="Disordered" evidence="1">
    <location>
        <begin position="23"/>
        <end position="65"/>
    </location>
</feature>
<proteinExistence type="predicted"/>
<feature type="chain" id="PRO_5047499121" evidence="2">
    <location>
        <begin position="20"/>
        <end position="281"/>
    </location>
</feature>
<dbReference type="InterPro" id="IPR011330">
    <property type="entry name" value="Glyco_hydro/deAcase_b/a-brl"/>
</dbReference>
<feature type="compositionally biased region" description="Basic and acidic residues" evidence="1">
    <location>
        <begin position="27"/>
        <end position="50"/>
    </location>
</feature>
<dbReference type="Proteomes" id="UP001589838">
    <property type="component" value="Unassembled WGS sequence"/>
</dbReference>
<evidence type="ECO:0000313" key="4">
    <source>
        <dbReference type="EMBL" id="MFC0470582.1"/>
    </source>
</evidence>
<dbReference type="InterPro" id="IPR050248">
    <property type="entry name" value="Polysacc_deacetylase_ArnD"/>
</dbReference>
<name>A0ABV6KC99_9BACI</name>
<dbReference type="PANTHER" id="PTHR10587">
    <property type="entry name" value="GLYCOSYL TRANSFERASE-RELATED"/>
    <property type="match status" value="1"/>
</dbReference>
<keyword evidence="2" id="KW-0732">Signal</keyword>
<dbReference type="Pfam" id="PF01522">
    <property type="entry name" value="Polysacc_deac_1"/>
    <property type="match status" value="1"/>
</dbReference>
<dbReference type="EMBL" id="JBHLUX010000024">
    <property type="protein sequence ID" value="MFC0470582.1"/>
    <property type="molecule type" value="Genomic_DNA"/>
</dbReference>
<evidence type="ECO:0000256" key="2">
    <source>
        <dbReference type="SAM" id="SignalP"/>
    </source>
</evidence>
<dbReference type="InterPro" id="IPR002509">
    <property type="entry name" value="NODB_dom"/>
</dbReference>
<evidence type="ECO:0000313" key="5">
    <source>
        <dbReference type="Proteomes" id="UP001589838"/>
    </source>
</evidence>